<feature type="domain" description="FAD-binding" evidence="4">
    <location>
        <begin position="231"/>
        <end position="300"/>
    </location>
</feature>
<sequence length="376" mass="41128">MEERRGKSILIAGAGPTGLALALELARRGFHSRLVAKSNGPTPVSESRALGVNARTLTLLEASGVSALILAKARRLTQFRISSAGKRLLTIDTETFRGHYCPVHALPQGETERLLLRKLSAFGIVPEWSTEVSTVSGDIEKPVVTLTHAGGLSETVQPDMLIGADGAHSVVRKACGFAFPGNAIESRFFLADYRYTQPVDTGFIEMNFLNPGVLGHLPVNEDTLRYISTIEDFESRIDHPHAVRERTWGSEFGISFRHVETMSRGNVFLAGDAAHVHSPAGARGMNLGIEDACWLAWLISQGREREYSNLRMPAVRTVLKDTRRITTFITLRNPLLTSLRALLLPLVSHVPGFTAAMLRNVSGQDTPPPPWIPNAQ</sequence>
<organism evidence="5 6">
    <name type="scientific">Pararhizobium polonicum</name>
    <dbReference type="NCBI Taxonomy" id="1612624"/>
    <lineage>
        <taxon>Bacteria</taxon>
        <taxon>Pseudomonadati</taxon>
        <taxon>Pseudomonadota</taxon>
        <taxon>Alphaproteobacteria</taxon>
        <taxon>Hyphomicrobiales</taxon>
        <taxon>Rhizobiaceae</taxon>
        <taxon>Rhizobium/Agrobacterium group</taxon>
        <taxon>Pararhizobium</taxon>
    </lineage>
</organism>
<dbReference type="PRINTS" id="PR00420">
    <property type="entry name" value="RNGMNOXGNASE"/>
</dbReference>
<gene>
    <name evidence="5" type="ORF">ADU59_23135</name>
</gene>
<dbReference type="GO" id="GO:0016709">
    <property type="term" value="F:oxidoreductase activity, acting on paired donors, with incorporation or reduction of molecular oxygen, NAD(P)H as one donor, and incorporation of one atom of oxygen"/>
    <property type="evidence" value="ECO:0007669"/>
    <property type="project" value="UniProtKB-ARBA"/>
</dbReference>
<name>A0A1C7NVG2_9HYPH</name>
<evidence type="ECO:0000313" key="5">
    <source>
        <dbReference type="EMBL" id="OBZ92988.1"/>
    </source>
</evidence>
<dbReference type="Gene3D" id="3.30.70.2450">
    <property type="match status" value="1"/>
</dbReference>
<dbReference type="InterPro" id="IPR002938">
    <property type="entry name" value="FAD-bd"/>
</dbReference>
<dbReference type="SUPFAM" id="SSF51905">
    <property type="entry name" value="FAD/NAD(P)-binding domain"/>
    <property type="match status" value="1"/>
</dbReference>
<dbReference type="InterPro" id="IPR050641">
    <property type="entry name" value="RIFMO-like"/>
</dbReference>
<dbReference type="PANTHER" id="PTHR43004:SF19">
    <property type="entry name" value="BINDING MONOOXYGENASE, PUTATIVE (JCVI)-RELATED"/>
    <property type="match status" value="1"/>
</dbReference>
<keyword evidence="3" id="KW-0274">FAD</keyword>
<comment type="cofactor">
    <cofactor evidence="1">
        <name>FAD</name>
        <dbReference type="ChEBI" id="CHEBI:57692"/>
    </cofactor>
</comment>
<dbReference type="Gene3D" id="3.50.50.60">
    <property type="entry name" value="FAD/NAD(P)-binding domain"/>
    <property type="match status" value="1"/>
</dbReference>
<dbReference type="STRING" id="1612624.ADU59_23135"/>
<feature type="domain" description="FAD-binding" evidence="4">
    <location>
        <begin position="9"/>
        <end position="187"/>
    </location>
</feature>
<evidence type="ECO:0000259" key="4">
    <source>
        <dbReference type="Pfam" id="PF01494"/>
    </source>
</evidence>
<dbReference type="RefSeq" id="WP_068956998.1">
    <property type="nucleotide sequence ID" value="NZ_LGLV01000016.1"/>
</dbReference>
<comment type="caution">
    <text evidence="5">The sequence shown here is derived from an EMBL/GenBank/DDBJ whole genome shotgun (WGS) entry which is preliminary data.</text>
</comment>
<evidence type="ECO:0000313" key="6">
    <source>
        <dbReference type="Proteomes" id="UP000093111"/>
    </source>
</evidence>
<protein>
    <submittedName>
        <fullName evidence="5">Monooxygenase</fullName>
    </submittedName>
</protein>
<evidence type="ECO:0000256" key="3">
    <source>
        <dbReference type="ARBA" id="ARBA00022827"/>
    </source>
</evidence>
<dbReference type="PANTHER" id="PTHR43004">
    <property type="entry name" value="TRK SYSTEM POTASSIUM UPTAKE PROTEIN"/>
    <property type="match status" value="1"/>
</dbReference>
<keyword evidence="6" id="KW-1185">Reference proteome</keyword>
<dbReference type="GO" id="GO:0071949">
    <property type="term" value="F:FAD binding"/>
    <property type="evidence" value="ECO:0007669"/>
    <property type="project" value="InterPro"/>
</dbReference>
<proteinExistence type="predicted"/>
<dbReference type="EMBL" id="LGLV01000016">
    <property type="protein sequence ID" value="OBZ92988.1"/>
    <property type="molecule type" value="Genomic_DNA"/>
</dbReference>
<keyword evidence="2" id="KW-0285">Flavoprotein</keyword>
<dbReference type="InterPro" id="IPR036188">
    <property type="entry name" value="FAD/NAD-bd_sf"/>
</dbReference>
<accession>A0A1C7NVG2</accession>
<keyword evidence="5" id="KW-0560">Oxidoreductase</keyword>
<dbReference type="AlphaFoldDB" id="A0A1C7NVG2"/>
<dbReference type="OrthoDB" id="9791689at2"/>
<evidence type="ECO:0000256" key="2">
    <source>
        <dbReference type="ARBA" id="ARBA00022630"/>
    </source>
</evidence>
<reference evidence="5 6" key="1">
    <citation type="journal article" date="2016" name="Syst. Appl. Microbiol.">
        <title>Pararhizobium polonicum sp. nov. isolated from tumors on stone fruit rootstocks.</title>
        <authorList>
            <person name="Pulawska J."/>
            <person name="Kuzmanovic N."/>
            <person name="Willems A."/>
            <person name="Pothier J.F."/>
        </authorList>
    </citation>
    <scope>NUCLEOTIDE SEQUENCE [LARGE SCALE GENOMIC DNA]</scope>
    <source>
        <strain evidence="5 6">F5.1</strain>
    </source>
</reference>
<dbReference type="Pfam" id="PF01494">
    <property type="entry name" value="FAD_binding_3"/>
    <property type="match status" value="2"/>
</dbReference>
<keyword evidence="5" id="KW-0503">Monooxygenase</keyword>
<dbReference type="Proteomes" id="UP000093111">
    <property type="component" value="Unassembled WGS sequence"/>
</dbReference>
<evidence type="ECO:0000256" key="1">
    <source>
        <dbReference type="ARBA" id="ARBA00001974"/>
    </source>
</evidence>
<dbReference type="PATRIC" id="fig|1612624.7.peg.2310"/>